<evidence type="ECO:0000313" key="3">
    <source>
        <dbReference type="Proteomes" id="UP001159179"/>
    </source>
</evidence>
<organism evidence="2 3">
    <name type="scientific">Heyndrickxia oleronia</name>
    <dbReference type="NCBI Taxonomy" id="38875"/>
    <lineage>
        <taxon>Bacteria</taxon>
        <taxon>Bacillati</taxon>
        <taxon>Bacillota</taxon>
        <taxon>Bacilli</taxon>
        <taxon>Bacillales</taxon>
        <taxon>Bacillaceae</taxon>
        <taxon>Heyndrickxia</taxon>
    </lineage>
</organism>
<feature type="transmembrane region" description="Helical" evidence="1">
    <location>
        <begin position="81"/>
        <end position="101"/>
    </location>
</feature>
<keyword evidence="1" id="KW-0472">Membrane</keyword>
<dbReference type="RefSeq" id="WP_280616173.1">
    <property type="nucleotide sequence ID" value="NZ_JAROYP010000003.1"/>
</dbReference>
<sequence>MKKFLSIIITLSVLLGLNYGLSYSLNANLFEYSFFIGLSVTLTIWFFTTKGGFTTKSVDFLVLSNTNQKMESEKYTYKPSIAFYTAFIYTLISMIALIIYYRNYFL</sequence>
<evidence type="ECO:0000256" key="1">
    <source>
        <dbReference type="SAM" id="Phobius"/>
    </source>
</evidence>
<reference evidence="2" key="1">
    <citation type="submission" date="2023-03" db="EMBL/GenBank/DDBJ databases">
        <title>Bacterial isolates from washroom surfaces on a university campus.</title>
        <authorList>
            <person name="Holman D.B."/>
            <person name="Gzyl K.E."/>
            <person name="Taheri A.E."/>
        </authorList>
    </citation>
    <scope>NUCLEOTIDE SEQUENCE</scope>
    <source>
        <strain evidence="2">RD03</strain>
    </source>
</reference>
<dbReference type="AlphaFoldDB" id="A0AAW6SX63"/>
<feature type="transmembrane region" description="Helical" evidence="1">
    <location>
        <begin position="30"/>
        <end position="47"/>
    </location>
</feature>
<keyword evidence="1" id="KW-1133">Transmembrane helix</keyword>
<proteinExistence type="predicted"/>
<dbReference type="EMBL" id="JAROYP010000003">
    <property type="protein sequence ID" value="MDH5160581.1"/>
    <property type="molecule type" value="Genomic_DNA"/>
</dbReference>
<evidence type="ECO:0008006" key="4">
    <source>
        <dbReference type="Google" id="ProtNLM"/>
    </source>
</evidence>
<comment type="caution">
    <text evidence="2">The sequence shown here is derived from an EMBL/GenBank/DDBJ whole genome shotgun (WGS) entry which is preliminary data.</text>
</comment>
<dbReference type="Proteomes" id="UP001159179">
    <property type="component" value="Unassembled WGS sequence"/>
</dbReference>
<keyword evidence="1" id="KW-0812">Transmembrane</keyword>
<accession>A0AAW6SX63</accession>
<protein>
    <recommendedName>
        <fullName evidence="4">DUF3899 domain-containing protein</fullName>
    </recommendedName>
</protein>
<gene>
    <name evidence="2" type="ORF">P5X88_06495</name>
</gene>
<evidence type="ECO:0000313" key="2">
    <source>
        <dbReference type="EMBL" id="MDH5160581.1"/>
    </source>
</evidence>
<name>A0AAW6SX63_9BACI</name>